<name>A0A165E3R6_9BASI</name>
<feature type="compositionally biased region" description="Low complexity" evidence="1">
    <location>
        <begin position="31"/>
        <end position="60"/>
    </location>
</feature>
<dbReference type="EMBL" id="KV424023">
    <property type="protein sequence ID" value="KZT54037.1"/>
    <property type="molecule type" value="Genomic_DNA"/>
</dbReference>
<sequence>MSVSNNPFAPPGTQYVHPDVQAAAYQYPDISGGSYSQPAYQQQQYSGQQQQQQPQYLSQSTGTSGIYGQQQPQYTQQVQQPQQTQQWSYASGSALTGMPTGQSLSAQGSGLYGQQQYAVQPQPQPQVQSYGGVDMSGMGMQQYGGYQNGGYGYAGTGAGASHAAPNPAVAAFDPLSQQQQQQQQHQQQQQPSGYHQSQPQLQQQQRQEPVKMQPGLTPTISNYGAPDSKYNEHPRQLVLRTKQQLESFDKSAWKNLVECVEALREAWQARKAYLDQLPKQWPGIHIDVPAKMKEATEHIDGITAVRWQLAEIQNSYQLSHDTVSRNRVREQLNAGFKSLPDWPERTDELRNSLPELLAQQRIPPNALSPPPPSPLGSLPPQQYGQQQYQPQQQQYQPQPQPQQQYGVMQMPVQQQQQQPQGQQATMWTPQGQLTLQQYQQLNMQQQQQQQQQMMGQYGVQAAPQYGWR</sequence>
<dbReference type="InParanoid" id="A0A165E3R6"/>
<dbReference type="Proteomes" id="UP000076842">
    <property type="component" value="Unassembled WGS sequence"/>
</dbReference>
<dbReference type="OrthoDB" id="3253876at2759"/>
<feature type="compositionally biased region" description="Low complexity" evidence="1">
    <location>
        <begin position="174"/>
        <end position="207"/>
    </location>
</feature>
<protein>
    <submittedName>
        <fullName evidence="2">Uncharacterized protein</fullName>
    </submittedName>
</protein>
<dbReference type="AlphaFoldDB" id="A0A165E3R6"/>
<feature type="region of interest" description="Disordered" evidence="1">
    <location>
        <begin position="362"/>
        <end position="425"/>
    </location>
</feature>
<gene>
    <name evidence="2" type="ORF">CALCODRAFT_500368</name>
</gene>
<feature type="compositionally biased region" description="Low complexity" evidence="1">
    <location>
        <begin position="375"/>
        <end position="423"/>
    </location>
</feature>
<feature type="region of interest" description="Disordered" evidence="1">
    <location>
        <begin position="174"/>
        <end position="228"/>
    </location>
</feature>
<proteinExistence type="predicted"/>
<accession>A0A165E3R6</accession>
<organism evidence="2 3">
    <name type="scientific">Calocera cornea HHB12733</name>
    <dbReference type="NCBI Taxonomy" id="1353952"/>
    <lineage>
        <taxon>Eukaryota</taxon>
        <taxon>Fungi</taxon>
        <taxon>Dikarya</taxon>
        <taxon>Basidiomycota</taxon>
        <taxon>Agaricomycotina</taxon>
        <taxon>Dacrymycetes</taxon>
        <taxon>Dacrymycetales</taxon>
        <taxon>Dacrymycetaceae</taxon>
        <taxon>Calocera</taxon>
    </lineage>
</organism>
<evidence type="ECO:0000256" key="1">
    <source>
        <dbReference type="SAM" id="MobiDB-lite"/>
    </source>
</evidence>
<dbReference type="STRING" id="1353952.A0A165E3R6"/>
<evidence type="ECO:0000313" key="2">
    <source>
        <dbReference type="EMBL" id="KZT54037.1"/>
    </source>
</evidence>
<reference evidence="2 3" key="1">
    <citation type="journal article" date="2016" name="Mol. Biol. Evol.">
        <title>Comparative Genomics of Early-Diverging Mushroom-Forming Fungi Provides Insights into the Origins of Lignocellulose Decay Capabilities.</title>
        <authorList>
            <person name="Nagy L.G."/>
            <person name="Riley R."/>
            <person name="Tritt A."/>
            <person name="Adam C."/>
            <person name="Daum C."/>
            <person name="Floudas D."/>
            <person name="Sun H."/>
            <person name="Yadav J.S."/>
            <person name="Pangilinan J."/>
            <person name="Larsson K.H."/>
            <person name="Matsuura K."/>
            <person name="Barry K."/>
            <person name="Labutti K."/>
            <person name="Kuo R."/>
            <person name="Ohm R.A."/>
            <person name="Bhattacharya S.S."/>
            <person name="Shirouzu T."/>
            <person name="Yoshinaga Y."/>
            <person name="Martin F.M."/>
            <person name="Grigoriev I.V."/>
            <person name="Hibbett D.S."/>
        </authorList>
    </citation>
    <scope>NUCLEOTIDE SEQUENCE [LARGE SCALE GENOMIC DNA]</scope>
    <source>
        <strain evidence="2 3">HHB12733</strain>
    </source>
</reference>
<feature type="compositionally biased region" description="Polar residues" evidence="1">
    <location>
        <begin position="87"/>
        <end position="108"/>
    </location>
</feature>
<feature type="region of interest" description="Disordered" evidence="1">
    <location>
        <begin position="27"/>
        <end position="109"/>
    </location>
</feature>
<evidence type="ECO:0000313" key="3">
    <source>
        <dbReference type="Proteomes" id="UP000076842"/>
    </source>
</evidence>
<keyword evidence="3" id="KW-1185">Reference proteome</keyword>
<feature type="compositionally biased region" description="Low complexity" evidence="1">
    <location>
        <begin position="69"/>
        <end position="86"/>
    </location>
</feature>